<protein>
    <submittedName>
        <fullName evidence="1">Uncharacterized protein</fullName>
    </submittedName>
</protein>
<dbReference type="RefSeq" id="XP_065458708.1">
    <property type="nucleotide sequence ID" value="XM_065602636.1"/>
</dbReference>
<dbReference type="Proteomes" id="UP001302367">
    <property type="component" value="Chromosome 3"/>
</dbReference>
<accession>A0ABZ0NMM9</accession>
<dbReference type="EMBL" id="CP134186">
    <property type="protein sequence ID" value="WPB00739.1"/>
    <property type="molecule type" value="Genomic_DNA"/>
</dbReference>
<evidence type="ECO:0000313" key="2">
    <source>
        <dbReference type="Proteomes" id="UP001302367"/>
    </source>
</evidence>
<organism evidence="1 2">
    <name type="scientific">Cercospora beticola</name>
    <name type="common">Sugarbeet leaf spot fungus</name>
    <dbReference type="NCBI Taxonomy" id="122368"/>
    <lineage>
        <taxon>Eukaryota</taxon>
        <taxon>Fungi</taxon>
        <taxon>Dikarya</taxon>
        <taxon>Ascomycota</taxon>
        <taxon>Pezizomycotina</taxon>
        <taxon>Dothideomycetes</taxon>
        <taxon>Dothideomycetidae</taxon>
        <taxon>Mycosphaerellales</taxon>
        <taxon>Mycosphaerellaceae</taxon>
        <taxon>Cercospora</taxon>
    </lineage>
</organism>
<reference evidence="1 2" key="1">
    <citation type="submission" date="2023-09" db="EMBL/GenBank/DDBJ databases">
        <title>Complete-Gapless Cercospora beticola genome.</title>
        <authorList>
            <person name="Wyatt N.A."/>
            <person name="Spanner R.E."/>
            <person name="Bolton M.D."/>
        </authorList>
    </citation>
    <scope>NUCLEOTIDE SEQUENCE [LARGE SCALE GENOMIC DNA]</scope>
    <source>
        <strain evidence="1">Cb09-40</strain>
    </source>
</reference>
<dbReference type="GeneID" id="90644136"/>
<sequence length="158" mass="17969">MHICYHACSDHFSINPDGYAYDHLGKKALRNHSSPREYWSQVGTFLRELLTGGIFYIEIGSVILHGEHAMDKDLVKVVQHELQRNQKGKADVPFISIDPVFAGALGAARLGMKCPFHDRGQSSERCIPDLRPKRRQVPWKRVDPSFGIRPTKHPKLDI</sequence>
<gene>
    <name evidence="1" type="ORF">RHO25_005359</name>
</gene>
<proteinExistence type="predicted"/>
<evidence type="ECO:0000313" key="1">
    <source>
        <dbReference type="EMBL" id="WPB00739.1"/>
    </source>
</evidence>
<name>A0ABZ0NMM9_CERBT</name>
<keyword evidence="2" id="KW-1185">Reference proteome</keyword>